<evidence type="ECO:0000256" key="2">
    <source>
        <dbReference type="ARBA" id="ARBA00023125"/>
    </source>
</evidence>
<dbReference type="PROSITE" id="PS50977">
    <property type="entry name" value="HTH_TETR_2"/>
    <property type="match status" value="1"/>
</dbReference>
<keyword evidence="2 4" id="KW-0238">DNA-binding</keyword>
<dbReference type="STRING" id="537013.CLOSTMETH_00096"/>
<evidence type="ECO:0000259" key="5">
    <source>
        <dbReference type="PROSITE" id="PS50977"/>
    </source>
</evidence>
<dbReference type="HOGENOM" id="CLU_069356_34_0_9"/>
<reference evidence="6 7" key="2">
    <citation type="submission" date="2009-02" db="EMBL/GenBank/DDBJ databases">
        <title>Draft genome sequence of Clostridium methylpentosum (DSM 5476).</title>
        <authorList>
            <person name="Sudarsanam P."/>
            <person name="Ley R."/>
            <person name="Guruge J."/>
            <person name="Turnbaugh P.J."/>
            <person name="Mahowald M."/>
            <person name="Liep D."/>
            <person name="Gordon J."/>
        </authorList>
    </citation>
    <scope>NUCLEOTIDE SEQUENCE [LARGE SCALE GENOMIC DNA]</scope>
    <source>
        <strain evidence="6 7">DSM 5476</strain>
    </source>
</reference>
<dbReference type="PANTHER" id="PTHR30055:SF234">
    <property type="entry name" value="HTH-TYPE TRANSCRIPTIONAL REGULATOR BETI"/>
    <property type="match status" value="1"/>
</dbReference>
<dbReference type="InterPro" id="IPR009057">
    <property type="entry name" value="Homeodomain-like_sf"/>
</dbReference>
<comment type="caution">
    <text evidence="6">The sequence shown here is derived from an EMBL/GenBank/DDBJ whole genome shotgun (WGS) entry which is preliminary data.</text>
</comment>
<evidence type="ECO:0000256" key="1">
    <source>
        <dbReference type="ARBA" id="ARBA00023015"/>
    </source>
</evidence>
<dbReference type="EMBL" id="ACEC01000003">
    <property type="protein sequence ID" value="EEG32263.1"/>
    <property type="molecule type" value="Genomic_DNA"/>
</dbReference>
<reference evidence="6 7" key="1">
    <citation type="submission" date="2009-01" db="EMBL/GenBank/DDBJ databases">
        <authorList>
            <person name="Fulton L."/>
            <person name="Clifton S."/>
            <person name="Fulton B."/>
            <person name="Xu J."/>
            <person name="Minx P."/>
            <person name="Pepin K.H."/>
            <person name="Johnson M."/>
            <person name="Bhonagiri V."/>
            <person name="Nash W.E."/>
            <person name="Mardis E.R."/>
            <person name="Wilson R.K."/>
        </authorList>
    </citation>
    <scope>NUCLEOTIDE SEQUENCE [LARGE SCALE GENOMIC DNA]</scope>
    <source>
        <strain evidence="6 7">DSM 5476</strain>
    </source>
</reference>
<keyword evidence="7" id="KW-1185">Reference proteome</keyword>
<dbReference type="GO" id="GO:0000976">
    <property type="term" value="F:transcription cis-regulatory region binding"/>
    <property type="evidence" value="ECO:0007669"/>
    <property type="project" value="TreeGrafter"/>
</dbReference>
<keyword evidence="1" id="KW-0805">Transcription regulation</keyword>
<sequence length="215" mass="25129">MERRNTKEAILLEALDLFSERGFDGTSIRDIARAVGIRESALYKHFVGKQAIFDALFEGMKRRYEEATDHFHLPKGKFREVALQYGEQGVGMVKHMGKSMFLFLLQDDYASKFRRMLTIEQFKNTRAGDVYHSFFIDNVLTFETGLFGEMMRQGFFKQADPYLTALEFYAPFFLLLTRYDRQTDREQEALGLLERHLEHFAQIHLADRENGGMPL</sequence>
<dbReference type="Proteomes" id="UP000003340">
    <property type="component" value="Unassembled WGS sequence"/>
</dbReference>
<keyword evidence="3" id="KW-0804">Transcription</keyword>
<evidence type="ECO:0000313" key="6">
    <source>
        <dbReference type="EMBL" id="EEG32263.1"/>
    </source>
</evidence>
<dbReference type="GO" id="GO:0003700">
    <property type="term" value="F:DNA-binding transcription factor activity"/>
    <property type="evidence" value="ECO:0007669"/>
    <property type="project" value="TreeGrafter"/>
</dbReference>
<proteinExistence type="predicted"/>
<dbReference type="PRINTS" id="PR00455">
    <property type="entry name" value="HTHTETR"/>
</dbReference>
<protein>
    <submittedName>
        <fullName evidence="6">Transcriptional regulator, TetR family</fullName>
    </submittedName>
</protein>
<dbReference type="InterPro" id="IPR050109">
    <property type="entry name" value="HTH-type_TetR-like_transc_reg"/>
</dbReference>
<dbReference type="InterPro" id="IPR001647">
    <property type="entry name" value="HTH_TetR"/>
</dbReference>
<evidence type="ECO:0000256" key="3">
    <source>
        <dbReference type="ARBA" id="ARBA00023163"/>
    </source>
</evidence>
<dbReference type="Gene3D" id="1.10.357.10">
    <property type="entry name" value="Tetracycline Repressor, domain 2"/>
    <property type="match status" value="1"/>
</dbReference>
<feature type="domain" description="HTH tetR-type" evidence="5">
    <location>
        <begin position="4"/>
        <end position="64"/>
    </location>
</feature>
<name>C0E8F1_9FIRM</name>
<evidence type="ECO:0000313" key="7">
    <source>
        <dbReference type="Proteomes" id="UP000003340"/>
    </source>
</evidence>
<dbReference type="Pfam" id="PF00440">
    <property type="entry name" value="TetR_N"/>
    <property type="match status" value="1"/>
</dbReference>
<dbReference type="SUPFAM" id="SSF46689">
    <property type="entry name" value="Homeodomain-like"/>
    <property type="match status" value="1"/>
</dbReference>
<feature type="DNA-binding region" description="H-T-H motif" evidence="4">
    <location>
        <begin position="27"/>
        <end position="46"/>
    </location>
</feature>
<dbReference type="AlphaFoldDB" id="C0E8F1"/>
<gene>
    <name evidence="6" type="ORF">CLOSTMETH_00096</name>
</gene>
<organism evidence="6 7">
    <name type="scientific">[Clostridium] methylpentosum DSM 5476</name>
    <dbReference type="NCBI Taxonomy" id="537013"/>
    <lineage>
        <taxon>Bacteria</taxon>
        <taxon>Bacillati</taxon>
        <taxon>Bacillota</taxon>
        <taxon>Clostridia</taxon>
        <taxon>Eubacteriales</taxon>
        <taxon>Oscillospiraceae</taxon>
        <taxon>Oscillospiraceae incertae sedis</taxon>
    </lineage>
</organism>
<dbReference type="eggNOG" id="COG1309">
    <property type="taxonomic scope" value="Bacteria"/>
</dbReference>
<dbReference type="PANTHER" id="PTHR30055">
    <property type="entry name" value="HTH-TYPE TRANSCRIPTIONAL REGULATOR RUTR"/>
    <property type="match status" value="1"/>
</dbReference>
<accession>C0E8F1</accession>
<evidence type="ECO:0000256" key="4">
    <source>
        <dbReference type="PROSITE-ProRule" id="PRU00335"/>
    </source>
</evidence>